<evidence type="ECO:0000256" key="2">
    <source>
        <dbReference type="SAM" id="MobiDB-lite"/>
    </source>
</evidence>
<accession>A0A0B7HFS9</accession>
<feature type="compositionally biased region" description="Low complexity" evidence="2">
    <location>
        <begin position="359"/>
        <end position="369"/>
    </location>
</feature>
<evidence type="ECO:0000313" key="4">
    <source>
        <dbReference type="Proteomes" id="UP000038083"/>
    </source>
</evidence>
<organism evidence="3 4">
    <name type="scientific">Capnocytophaga cynodegmi</name>
    <dbReference type="NCBI Taxonomy" id="28189"/>
    <lineage>
        <taxon>Bacteria</taxon>
        <taxon>Pseudomonadati</taxon>
        <taxon>Bacteroidota</taxon>
        <taxon>Flavobacteriia</taxon>
        <taxon>Flavobacteriales</taxon>
        <taxon>Flavobacteriaceae</taxon>
        <taxon>Capnocytophaga</taxon>
    </lineage>
</organism>
<proteinExistence type="predicted"/>
<protein>
    <recommendedName>
        <fullName evidence="5">Mobilization protein</fullName>
    </recommendedName>
</protein>
<dbReference type="EMBL" id="CDOG01000012">
    <property type="protein sequence ID" value="CEN36707.1"/>
    <property type="molecule type" value="Genomic_DNA"/>
</dbReference>
<evidence type="ECO:0000256" key="1">
    <source>
        <dbReference type="SAM" id="Coils"/>
    </source>
</evidence>
<sequence length="369" mass="43450">MAKTSIHFEPCNVVKSEMHNSRVQELDYIFPELSKNNESLYYISNLHQREKECQQIYESKVKQKMQSKTVPIREGVVVIDEKTTMADLEILANEIKHLLGWTPLQIHIHRDEGYMKSPDNKGGSEVAKLNLHAHLIFDCQDKNTGKMCRNTKQQMSQVQDLCANILKMERGQKSDRKHLKALEYKIQAREKQLQEQEAKIIEYKTILETHRDLEKQNQNLFIYNGILQQKKTDLQKEYERLLADGTESEKKFKEEKEKFTAQLTKYKNHMMEQVKLELEAYRNTTFDNNVTQDRAELINDFIYKMANLLPPDKRNVSSVISDIQDWSKNVLQEKKSLVEFAEFLKKKDNHKRIAPPKKNPNTPKKGLRR</sequence>
<dbReference type="OrthoDB" id="1222728at2"/>
<evidence type="ECO:0008006" key="5">
    <source>
        <dbReference type="Google" id="ProtNLM"/>
    </source>
</evidence>
<name>A0A0B7HFS9_9FLAO</name>
<gene>
    <name evidence="3" type="ORF">CCYN74_20027</name>
</gene>
<dbReference type="Proteomes" id="UP000038083">
    <property type="component" value="Unassembled WGS sequence"/>
</dbReference>
<keyword evidence="1" id="KW-0175">Coiled coil</keyword>
<feature type="region of interest" description="Disordered" evidence="2">
    <location>
        <begin position="348"/>
        <end position="369"/>
    </location>
</feature>
<reference evidence="3 4" key="1">
    <citation type="submission" date="2015-01" db="EMBL/GenBank/DDBJ databases">
        <authorList>
            <person name="MANFREDI Pablo"/>
        </authorList>
    </citation>
    <scope>NUCLEOTIDE SEQUENCE [LARGE SCALE GENOMIC DNA]</scope>
    <source>
        <strain evidence="3 4">Ccy74</strain>
    </source>
</reference>
<dbReference type="AlphaFoldDB" id="A0A0B7HFS9"/>
<evidence type="ECO:0000313" key="3">
    <source>
        <dbReference type="EMBL" id="CEN36707.1"/>
    </source>
</evidence>
<feature type="coiled-coil region" evidence="1">
    <location>
        <begin position="179"/>
        <end position="244"/>
    </location>
</feature>
<dbReference type="RefSeq" id="WP_155848744.1">
    <property type="nucleotide sequence ID" value="NZ_CDOF01000101.1"/>
</dbReference>